<dbReference type="PROSITE" id="PS50896">
    <property type="entry name" value="LISH"/>
    <property type="match status" value="1"/>
</dbReference>
<name>A0A024TW48_9STRA</name>
<feature type="region of interest" description="Disordered" evidence="1">
    <location>
        <begin position="211"/>
        <end position="232"/>
    </location>
</feature>
<dbReference type="RefSeq" id="XP_008873089.1">
    <property type="nucleotide sequence ID" value="XM_008874867.1"/>
</dbReference>
<evidence type="ECO:0000313" key="2">
    <source>
        <dbReference type="EMBL" id="ETV98214.1"/>
    </source>
</evidence>
<dbReference type="InterPro" id="IPR006594">
    <property type="entry name" value="LisH"/>
</dbReference>
<feature type="compositionally biased region" description="Basic and acidic residues" evidence="1">
    <location>
        <begin position="499"/>
        <end position="519"/>
    </location>
</feature>
<feature type="region of interest" description="Disordered" evidence="1">
    <location>
        <begin position="92"/>
        <end position="121"/>
    </location>
</feature>
<proteinExistence type="predicted"/>
<dbReference type="VEuPathDB" id="FungiDB:H310_08937"/>
<dbReference type="eggNOG" id="ENOG502SJC6">
    <property type="taxonomic scope" value="Eukaryota"/>
</dbReference>
<feature type="region of interest" description="Disordered" evidence="1">
    <location>
        <begin position="493"/>
        <end position="526"/>
    </location>
</feature>
<protein>
    <submittedName>
        <fullName evidence="2">Uncharacterized protein</fullName>
    </submittedName>
</protein>
<feature type="region of interest" description="Disordered" evidence="1">
    <location>
        <begin position="147"/>
        <end position="194"/>
    </location>
</feature>
<sequence>MEAAAAFTLLLVQDHLKFHGLFDTLATFSKELTAKAVSVSPDVWYEMAHGIGIHGLMHDYPHESTLTALVHVAVVERQSRLRATAPSIVHVTPKASRHRPPTSTGAGRSTPLQMSASSPSLRPKSASAAVVATCASAPTLKTALTSPSRAVIPATDRPSSCSSNNQHDEQTKAHRGDGRLLKSSKAQQRETPARLPQLKAIEAAMRDFAQPSNRKPLNNAMASAPSPVESSSSSMIVEPAAARQWISDDVRLRQVRRGFAHVQQEVQVHHKTEMVLKHQGVGKAIPPRPNERVVIACSLCLHPFQKHNLAHQVPYKAVMDLRRSWDPHMKELHPTRARPPTCYDLVRICAFCAQFVQESERYRPVGGVSATDVQASQTSATNRRMTTVEENGMNDPFACDPILDGDDDADSETAMLLASRCSIGGVIGRNIRYQLQNTHTVRNLSEAEWDVISIAKHQHVAEFNGEMVPTVHDIRRSPMSMKRLLMDATKLAPLTESSNHSDRPSPTATDRRHSTEEPAAHCNVYR</sequence>
<feature type="compositionally biased region" description="Low complexity" evidence="1">
    <location>
        <begin position="220"/>
        <end position="232"/>
    </location>
</feature>
<evidence type="ECO:0000256" key="1">
    <source>
        <dbReference type="SAM" id="MobiDB-lite"/>
    </source>
</evidence>
<dbReference type="AlphaFoldDB" id="A0A024TW48"/>
<feature type="compositionally biased region" description="Basic and acidic residues" evidence="1">
    <location>
        <begin position="166"/>
        <end position="180"/>
    </location>
</feature>
<dbReference type="EMBL" id="KI913970">
    <property type="protein sequence ID" value="ETV98214.1"/>
    <property type="molecule type" value="Genomic_DNA"/>
</dbReference>
<accession>A0A024TW48</accession>
<organism evidence="2">
    <name type="scientific">Aphanomyces invadans</name>
    <dbReference type="NCBI Taxonomy" id="157072"/>
    <lineage>
        <taxon>Eukaryota</taxon>
        <taxon>Sar</taxon>
        <taxon>Stramenopiles</taxon>
        <taxon>Oomycota</taxon>
        <taxon>Saprolegniomycetes</taxon>
        <taxon>Saprolegniales</taxon>
        <taxon>Verrucalvaceae</taxon>
        <taxon>Aphanomyces</taxon>
    </lineage>
</organism>
<feature type="compositionally biased region" description="Polar residues" evidence="1">
    <location>
        <begin position="101"/>
        <end position="120"/>
    </location>
</feature>
<dbReference type="GeneID" id="20085987"/>
<reference evidence="2" key="1">
    <citation type="submission" date="2013-12" db="EMBL/GenBank/DDBJ databases">
        <title>The Genome Sequence of Aphanomyces invadans NJM9701.</title>
        <authorList>
            <consortium name="The Broad Institute Genomics Platform"/>
            <person name="Russ C."/>
            <person name="Tyler B."/>
            <person name="van West P."/>
            <person name="Dieguez-Uribeondo J."/>
            <person name="Young S.K."/>
            <person name="Zeng Q."/>
            <person name="Gargeya S."/>
            <person name="Fitzgerald M."/>
            <person name="Abouelleil A."/>
            <person name="Alvarado L."/>
            <person name="Chapman S.B."/>
            <person name="Gainer-Dewar J."/>
            <person name="Goldberg J."/>
            <person name="Griggs A."/>
            <person name="Gujja S."/>
            <person name="Hansen M."/>
            <person name="Howarth C."/>
            <person name="Imamovic A."/>
            <person name="Ireland A."/>
            <person name="Larimer J."/>
            <person name="McCowan C."/>
            <person name="Murphy C."/>
            <person name="Pearson M."/>
            <person name="Poon T.W."/>
            <person name="Priest M."/>
            <person name="Roberts A."/>
            <person name="Saif S."/>
            <person name="Shea T."/>
            <person name="Sykes S."/>
            <person name="Wortman J."/>
            <person name="Nusbaum C."/>
            <person name="Birren B."/>
        </authorList>
    </citation>
    <scope>NUCLEOTIDE SEQUENCE [LARGE SCALE GENOMIC DNA]</scope>
    <source>
        <strain evidence="2">NJM9701</strain>
    </source>
</reference>
<gene>
    <name evidence="2" type="ORF">H310_08937</name>
</gene>
<dbReference type="OrthoDB" id="61680at2759"/>